<protein>
    <recommendedName>
        <fullName evidence="2">aspartate kinase</fullName>
        <ecNumber evidence="2">2.7.2.4</ecNumber>
    </recommendedName>
</protein>
<dbReference type="InterPro" id="IPR018042">
    <property type="entry name" value="Aspartate_kinase_CS"/>
</dbReference>
<gene>
    <name evidence="8" type="ORF">K435DRAFT_781260</name>
</gene>
<dbReference type="InterPro" id="IPR001048">
    <property type="entry name" value="Asp/Glu/Uridylate_kinase"/>
</dbReference>
<dbReference type="GO" id="GO:0009090">
    <property type="term" value="P:homoserine biosynthetic process"/>
    <property type="evidence" value="ECO:0007669"/>
    <property type="project" value="TreeGrafter"/>
</dbReference>
<evidence type="ECO:0000256" key="5">
    <source>
        <dbReference type="ARBA" id="ARBA00022840"/>
    </source>
</evidence>
<dbReference type="Gene3D" id="3.30.70.260">
    <property type="match status" value="2"/>
</dbReference>
<evidence type="ECO:0000256" key="4">
    <source>
        <dbReference type="ARBA" id="ARBA00022777"/>
    </source>
</evidence>
<dbReference type="GO" id="GO:0009089">
    <property type="term" value="P:lysine biosynthetic process via diaminopimelate"/>
    <property type="evidence" value="ECO:0007669"/>
    <property type="project" value="TreeGrafter"/>
</dbReference>
<dbReference type="PANTHER" id="PTHR21499:SF59">
    <property type="entry name" value="ASPARTOKINASE"/>
    <property type="match status" value="1"/>
</dbReference>
<comment type="similarity">
    <text evidence="1">Belongs to the aspartokinase family.</text>
</comment>
<accession>A0A4S8LM72</accession>
<proteinExistence type="inferred from homology"/>
<dbReference type="SUPFAM" id="SSF55021">
    <property type="entry name" value="ACT-like"/>
    <property type="match status" value="2"/>
</dbReference>
<dbReference type="GO" id="GO:0004072">
    <property type="term" value="F:aspartate kinase activity"/>
    <property type="evidence" value="ECO:0007669"/>
    <property type="project" value="UniProtKB-EC"/>
</dbReference>
<dbReference type="OrthoDB" id="4323675at2759"/>
<evidence type="ECO:0000256" key="3">
    <source>
        <dbReference type="ARBA" id="ARBA00022741"/>
    </source>
</evidence>
<evidence type="ECO:0000256" key="6">
    <source>
        <dbReference type="SAM" id="MobiDB-lite"/>
    </source>
</evidence>
<feature type="domain" description="ACT" evidence="7">
    <location>
        <begin position="580"/>
        <end position="655"/>
    </location>
</feature>
<dbReference type="SUPFAM" id="SSF53633">
    <property type="entry name" value="Carbamate kinase-like"/>
    <property type="match status" value="2"/>
</dbReference>
<evidence type="ECO:0000256" key="2">
    <source>
        <dbReference type="ARBA" id="ARBA00013059"/>
    </source>
</evidence>
<dbReference type="AlphaFoldDB" id="A0A4S8LM72"/>
<keyword evidence="4 8" id="KW-0808">Transferase</keyword>
<keyword evidence="9" id="KW-1185">Reference proteome</keyword>
<dbReference type="PROSITE" id="PS00324">
    <property type="entry name" value="ASPARTOKINASE"/>
    <property type="match status" value="1"/>
</dbReference>
<dbReference type="InterPro" id="IPR036393">
    <property type="entry name" value="AceGlu_kinase-like_sf"/>
</dbReference>
<dbReference type="PANTHER" id="PTHR21499">
    <property type="entry name" value="ASPARTATE KINASE"/>
    <property type="match status" value="1"/>
</dbReference>
<feature type="compositionally biased region" description="Low complexity" evidence="6">
    <location>
        <begin position="9"/>
        <end position="18"/>
    </location>
</feature>
<dbReference type="InterPro" id="IPR002912">
    <property type="entry name" value="ACT_dom"/>
</dbReference>
<reference evidence="8 9" key="1">
    <citation type="journal article" date="2019" name="Nat. Ecol. Evol.">
        <title>Megaphylogeny resolves global patterns of mushroom evolution.</title>
        <authorList>
            <person name="Varga T."/>
            <person name="Krizsan K."/>
            <person name="Foldi C."/>
            <person name="Dima B."/>
            <person name="Sanchez-Garcia M."/>
            <person name="Sanchez-Ramirez S."/>
            <person name="Szollosi G.J."/>
            <person name="Szarkandi J.G."/>
            <person name="Papp V."/>
            <person name="Albert L."/>
            <person name="Andreopoulos W."/>
            <person name="Angelini C."/>
            <person name="Antonin V."/>
            <person name="Barry K.W."/>
            <person name="Bougher N.L."/>
            <person name="Buchanan P."/>
            <person name="Buyck B."/>
            <person name="Bense V."/>
            <person name="Catcheside P."/>
            <person name="Chovatia M."/>
            <person name="Cooper J."/>
            <person name="Damon W."/>
            <person name="Desjardin D."/>
            <person name="Finy P."/>
            <person name="Geml J."/>
            <person name="Haridas S."/>
            <person name="Hughes K."/>
            <person name="Justo A."/>
            <person name="Karasinski D."/>
            <person name="Kautmanova I."/>
            <person name="Kiss B."/>
            <person name="Kocsube S."/>
            <person name="Kotiranta H."/>
            <person name="LaButti K.M."/>
            <person name="Lechner B.E."/>
            <person name="Liimatainen K."/>
            <person name="Lipzen A."/>
            <person name="Lukacs Z."/>
            <person name="Mihaltcheva S."/>
            <person name="Morgado L.N."/>
            <person name="Niskanen T."/>
            <person name="Noordeloos M.E."/>
            <person name="Ohm R.A."/>
            <person name="Ortiz-Santana B."/>
            <person name="Ovrebo C."/>
            <person name="Racz N."/>
            <person name="Riley R."/>
            <person name="Savchenko A."/>
            <person name="Shiryaev A."/>
            <person name="Soop K."/>
            <person name="Spirin V."/>
            <person name="Szebenyi C."/>
            <person name="Tomsovsky M."/>
            <person name="Tulloss R.E."/>
            <person name="Uehling J."/>
            <person name="Grigoriev I.V."/>
            <person name="Vagvolgyi C."/>
            <person name="Papp T."/>
            <person name="Martin F.M."/>
            <person name="Miettinen O."/>
            <person name="Hibbett D.S."/>
            <person name="Nagy L.G."/>
        </authorList>
    </citation>
    <scope>NUCLEOTIDE SEQUENCE [LARGE SCALE GENOMIC DNA]</scope>
    <source>
        <strain evidence="8 9">CBS 962.96</strain>
    </source>
</reference>
<dbReference type="Pfam" id="PF22468">
    <property type="entry name" value="ACT_9"/>
    <property type="match status" value="1"/>
</dbReference>
<evidence type="ECO:0000313" key="8">
    <source>
        <dbReference type="EMBL" id="THU90406.1"/>
    </source>
</evidence>
<evidence type="ECO:0000313" key="9">
    <source>
        <dbReference type="Proteomes" id="UP000297245"/>
    </source>
</evidence>
<keyword evidence="3" id="KW-0547">Nucleotide-binding</keyword>
<organism evidence="8 9">
    <name type="scientific">Dendrothele bispora (strain CBS 962.96)</name>
    <dbReference type="NCBI Taxonomy" id="1314807"/>
    <lineage>
        <taxon>Eukaryota</taxon>
        <taxon>Fungi</taxon>
        <taxon>Dikarya</taxon>
        <taxon>Basidiomycota</taxon>
        <taxon>Agaricomycotina</taxon>
        <taxon>Agaricomycetes</taxon>
        <taxon>Agaricomycetidae</taxon>
        <taxon>Agaricales</taxon>
        <taxon>Agaricales incertae sedis</taxon>
        <taxon>Dendrothele</taxon>
    </lineage>
</organism>
<dbReference type="Pfam" id="PF00696">
    <property type="entry name" value="AA_kinase"/>
    <property type="match status" value="2"/>
</dbReference>
<evidence type="ECO:0000256" key="1">
    <source>
        <dbReference type="ARBA" id="ARBA00010122"/>
    </source>
</evidence>
<keyword evidence="4 8" id="KW-0418">Kinase</keyword>
<dbReference type="InterPro" id="IPR045865">
    <property type="entry name" value="ACT-like_dom_sf"/>
</dbReference>
<keyword evidence="5" id="KW-0067">ATP-binding</keyword>
<dbReference type="EMBL" id="ML179336">
    <property type="protein sequence ID" value="THU90406.1"/>
    <property type="molecule type" value="Genomic_DNA"/>
</dbReference>
<sequence>MSALPPSPSSSSSRSPSPENAPILRQNPTDPNAKWLVQKFGGTSVGKFPAKIARDVVSSYMKNHRVAIVCSARSGSTKALGTTNLLLRAASEALIRRPKSPRTNSTSASGTMTPLTLGLFGQIRDIPPRSPPDTPTRSRSSSADEKTNSYITPLSPLTVPITGQAEPKFNPTVDLIREQHYKAAKESIQDPAIRKELEEEIDRDCDWLRSFLFASQVVDEVSPRSKDSIIGLGEKLACKFMTAVLRDQGIDAEYVSLENIIPDAEHELYTASGNGNIALDQGFYDRVAAAVGERVRACGTRVPVVTGFFSPVPGSLLLQIGRGYTDLLSALLAVGLSTSDASSLLETAKSDNEVLELDVSELQIWKEVDGIFTADPRKVPTARVLERISPDEAAELTYYGSEVVHPFTMEQVIRRKIPIRIKNVENPTGCGTVIFPDPPETSEPVSPLTVVTQPFSQHARTASVTERLSSLTMTDAESPQKLPTAVTIKEHIIVINVNSNRKSVSHGFLAGIFGVLDRYGIVVDLISTSEVHVSMAIEDTFVATGGGGSGAGGKILERVVRELRGFGTVSVHHNMAILSLVGKHMRHLVGIAGLMFTTLGKGNINIEMISQGASEINISCVIDGRDAVKALNLIHQSCLKMPAPYSEDGAKRVGPWLF</sequence>
<dbReference type="Gene3D" id="3.40.1160.10">
    <property type="entry name" value="Acetylglutamate kinase-like"/>
    <property type="match status" value="1"/>
</dbReference>
<dbReference type="GO" id="GO:0005829">
    <property type="term" value="C:cytosol"/>
    <property type="evidence" value="ECO:0007669"/>
    <property type="project" value="TreeGrafter"/>
</dbReference>
<name>A0A4S8LM72_DENBC</name>
<dbReference type="GO" id="GO:0005524">
    <property type="term" value="F:ATP binding"/>
    <property type="evidence" value="ECO:0007669"/>
    <property type="project" value="UniProtKB-KW"/>
</dbReference>
<dbReference type="Proteomes" id="UP000297245">
    <property type="component" value="Unassembled WGS sequence"/>
</dbReference>
<feature type="region of interest" description="Disordered" evidence="6">
    <location>
        <begin position="1"/>
        <end position="32"/>
    </location>
</feature>
<dbReference type="PROSITE" id="PS51671">
    <property type="entry name" value="ACT"/>
    <property type="match status" value="1"/>
</dbReference>
<dbReference type="EC" id="2.7.2.4" evidence="2"/>
<evidence type="ECO:0000259" key="7">
    <source>
        <dbReference type="PROSITE" id="PS51671"/>
    </source>
</evidence>
<feature type="region of interest" description="Disordered" evidence="6">
    <location>
        <begin position="121"/>
        <end position="163"/>
    </location>
</feature>
<dbReference type="InterPro" id="IPR054352">
    <property type="entry name" value="ACT_Aspartokinase"/>
</dbReference>